<name>A0A245ZEI4_9SPHN</name>
<dbReference type="Gene3D" id="3.30.1360.180">
    <property type="match status" value="1"/>
</dbReference>
<keyword evidence="3" id="KW-1185">Reference proteome</keyword>
<organism evidence="2 3">
    <name type="scientific">Sphingomonas mucosissima</name>
    <dbReference type="NCBI Taxonomy" id="370959"/>
    <lineage>
        <taxon>Bacteria</taxon>
        <taxon>Pseudomonadati</taxon>
        <taxon>Pseudomonadota</taxon>
        <taxon>Alphaproteobacteria</taxon>
        <taxon>Sphingomonadales</taxon>
        <taxon>Sphingomonadaceae</taxon>
        <taxon>Sphingomonas</taxon>
    </lineage>
</organism>
<dbReference type="PANTHER" id="PTHR10151:SF120">
    <property type="entry name" value="BIS(5'-ADENOSYL)-TRIPHOSPHATASE"/>
    <property type="match status" value="1"/>
</dbReference>
<dbReference type="PROSITE" id="PS51257">
    <property type="entry name" value="PROKAR_LIPOPROTEIN"/>
    <property type="match status" value="1"/>
</dbReference>
<protein>
    <submittedName>
        <fullName evidence="2">Type I phosphodiesterase / nucleotide pyrophosphatase</fullName>
    </submittedName>
</protein>
<sequence>MLRQLIPALAAVSSLAVSLAGCAYPGTPSALPAATAPAPLAAVSAPNEARTPVTILVGIDGFRPDYLDRGITPNLSRLAAEGVTGPMRPSFPSKTYPNHWTLVTGLRPDRHGITANMMEDPARPGEVFTMATDDPFWWNAAPPIWVTAEQAGIRTASMFWPGSTVAWGGTRGAEWPNLLTGGVRPSDWQAFSQQMPGENRVRQVIDWMRRPAGIRPRFVTTYFDVVDTEGHRGGPDAAGVQTAVAEVDRQIGALMMGLAELGQPANLIIVSDHGMAATSSERVVALDRVVPPTDARIVESGPYATFSPLPGREAAVASALLKQHPHMECWRKESIPARFHYGRNVRIPAFLCLAEPGWELMKTAPAQAFARGNHGFDPLHPSMRALFIGNGPSFARGRRLPVFDNVAVAPLLRTLLGLPGDPTLDGTDAVFRPVLRE</sequence>
<dbReference type="OrthoDB" id="9771966at2"/>
<dbReference type="Pfam" id="PF01663">
    <property type="entry name" value="Phosphodiest"/>
    <property type="match status" value="1"/>
</dbReference>
<proteinExistence type="predicted"/>
<dbReference type="InterPro" id="IPR002591">
    <property type="entry name" value="Phosphodiest/P_Trfase"/>
</dbReference>
<evidence type="ECO:0000313" key="3">
    <source>
        <dbReference type="Proteomes" id="UP000197783"/>
    </source>
</evidence>
<dbReference type="Gene3D" id="3.40.720.10">
    <property type="entry name" value="Alkaline Phosphatase, subunit A"/>
    <property type="match status" value="1"/>
</dbReference>
<dbReference type="EMBL" id="NBBJ01000006">
    <property type="protein sequence ID" value="OWK28157.1"/>
    <property type="molecule type" value="Genomic_DNA"/>
</dbReference>
<dbReference type="RefSeq" id="WP_088334820.1">
    <property type="nucleotide sequence ID" value="NZ_NBBJ01000006.1"/>
</dbReference>
<comment type="caution">
    <text evidence="2">The sequence shown here is derived from an EMBL/GenBank/DDBJ whole genome shotgun (WGS) entry which is preliminary data.</text>
</comment>
<accession>A0A245ZEI4</accession>
<reference evidence="2 3" key="1">
    <citation type="submission" date="2017-03" db="EMBL/GenBank/DDBJ databases">
        <title>Genome sequence of Sphingomonas mucosissima DSM 17494.</title>
        <authorList>
            <person name="Poehlein A."/>
            <person name="Wuebbeler J.H."/>
            <person name="Steinbuechel A."/>
            <person name="Daniel R."/>
        </authorList>
    </citation>
    <scope>NUCLEOTIDE SEQUENCE [LARGE SCALE GENOMIC DNA]</scope>
    <source>
        <strain evidence="2 3">DSM 17494</strain>
    </source>
</reference>
<dbReference type="AlphaFoldDB" id="A0A245ZEI4"/>
<dbReference type="InterPro" id="IPR017850">
    <property type="entry name" value="Alkaline_phosphatase_core_sf"/>
</dbReference>
<evidence type="ECO:0000313" key="2">
    <source>
        <dbReference type="EMBL" id="OWK28157.1"/>
    </source>
</evidence>
<feature type="chain" id="PRO_5013077457" evidence="1">
    <location>
        <begin position="24"/>
        <end position="437"/>
    </location>
</feature>
<gene>
    <name evidence="2" type="ORF">SPMU_30110</name>
</gene>
<feature type="signal peptide" evidence="1">
    <location>
        <begin position="1"/>
        <end position="23"/>
    </location>
</feature>
<dbReference type="CDD" id="cd16018">
    <property type="entry name" value="Enpp"/>
    <property type="match status" value="1"/>
</dbReference>
<dbReference type="PANTHER" id="PTHR10151">
    <property type="entry name" value="ECTONUCLEOTIDE PYROPHOSPHATASE/PHOSPHODIESTERASE"/>
    <property type="match status" value="1"/>
</dbReference>
<dbReference type="Proteomes" id="UP000197783">
    <property type="component" value="Unassembled WGS sequence"/>
</dbReference>
<evidence type="ECO:0000256" key="1">
    <source>
        <dbReference type="SAM" id="SignalP"/>
    </source>
</evidence>
<dbReference type="GO" id="GO:0016787">
    <property type="term" value="F:hydrolase activity"/>
    <property type="evidence" value="ECO:0007669"/>
    <property type="project" value="UniProtKB-ARBA"/>
</dbReference>
<dbReference type="SUPFAM" id="SSF53649">
    <property type="entry name" value="Alkaline phosphatase-like"/>
    <property type="match status" value="1"/>
</dbReference>
<keyword evidence="1" id="KW-0732">Signal</keyword>